<name>A0A2D2DF53_9BURK</name>
<evidence type="ECO:0000313" key="5">
    <source>
        <dbReference type="Proteomes" id="UP000229897"/>
    </source>
</evidence>
<evidence type="ECO:0000256" key="2">
    <source>
        <dbReference type="ARBA" id="ARBA00022840"/>
    </source>
</evidence>
<accession>A0A2D2DF53</accession>
<keyword evidence="5" id="KW-1185">Reference proteome</keyword>
<keyword evidence="2" id="KW-0067">ATP-binding</keyword>
<dbReference type="KEGG" id="mass:CR152_03170"/>
<dbReference type="InterPro" id="IPR050625">
    <property type="entry name" value="ParA/MinD_ATPase"/>
</dbReference>
<dbReference type="Gene3D" id="3.40.50.2300">
    <property type="match status" value="1"/>
</dbReference>
<sequence>MKALLITHDSQLQAEIAAQGAARMPPVTLVAVRARLRDALERVLPDSPALVIVDASGLDESEAEQLVRLAKLYPAATFMLLTRDQQQNLLIRAMRAGVREVLQLPLVHSAFHDAINRIADAANAGKLCDGKVLAFISCKGGSGATFLSTNFAYALASLADKKVILIDLHGQFGDATLYVSDQKPAMTLSDVCSQIARIDGAFLDSCLVHVTPGFGILAAADDPSHAVDLKPEQMDIILRVARQHYDYVVLDVGRQIDAISLRALDNADAIYPVLQLALPDLRDGRRLLDIFRSLGYAIENTRLIVNRYEKGGRLRLQDVQASLGAEVMHTVPNDYVAVTDSVNQGVPVLQLSRASPVARSLAELVELVTARRVPETKGLLTRLFGRAEAEQ</sequence>
<dbReference type="Proteomes" id="UP000229897">
    <property type="component" value="Chromosome"/>
</dbReference>
<dbReference type="Pfam" id="PF13614">
    <property type="entry name" value="AAA_31"/>
    <property type="match status" value="1"/>
</dbReference>
<evidence type="ECO:0000313" key="4">
    <source>
        <dbReference type="EMBL" id="ATQ73617.1"/>
    </source>
</evidence>
<dbReference type="GO" id="GO:0005524">
    <property type="term" value="F:ATP binding"/>
    <property type="evidence" value="ECO:0007669"/>
    <property type="project" value="UniProtKB-KW"/>
</dbReference>
<dbReference type="RefSeq" id="WP_099873642.1">
    <property type="nucleotide sequence ID" value="NZ_CP024608.1"/>
</dbReference>
<dbReference type="InterPro" id="IPR011006">
    <property type="entry name" value="CheY-like_superfamily"/>
</dbReference>
<feature type="domain" description="AAA" evidence="3">
    <location>
        <begin position="131"/>
        <end position="274"/>
    </location>
</feature>
<dbReference type="GO" id="GO:0016887">
    <property type="term" value="F:ATP hydrolysis activity"/>
    <property type="evidence" value="ECO:0007669"/>
    <property type="project" value="TreeGrafter"/>
</dbReference>
<dbReference type="EMBL" id="CP024608">
    <property type="protein sequence ID" value="ATQ73617.1"/>
    <property type="molecule type" value="Genomic_DNA"/>
</dbReference>
<protein>
    <submittedName>
        <fullName evidence="4">Response regulator receiver protein</fullName>
    </submittedName>
</protein>
<proteinExistence type="predicted"/>
<dbReference type="SUPFAM" id="SSF52172">
    <property type="entry name" value="CheY-like"/>
    <property type="match status" value="1"/>
</dbReference>
<reference evidence="4" key="1">
    <citation type="submission" date="2017-10" db="EMBL/GenBank/DDBJ databases">
        <title>Massilia psychrophilum sp. nov., a novel purple-pigmented bacterium isolated from Tianshan glacier, Xinjiang Municipality, China.</title>
        <authorList>
            <person name="Wang H."/>
        </authorList>
    </citation>
    <scope>NUCLEOTIDE SEQUENCE [LARGE SCALE GENOMIC DNA]</scope>
    <source>
        <strain evidence="4">B2</strain>
    </source>
</reference>
<dbReference type="GO" id="GO:0009898">
    <property type="term" value="C:cytoplasmic side of plasma membrane"/>
    <property type="evidence" value="ECO:0007669"/>
    <property type="project" value="TreeGrafter"/>
</dbReference>
<evidence type="ECO:0000259" key="3">
    <source>
        <dbReference type="Pfam" id="PF13614"/>
    </source>
</evidence>
<dbReference type="GO" id="GO:0051782">
    <property type="term" value="P:negative regulation of cell division"/>
    <property type="evidence" value="ECO:0007669"/>
    <property type="project" value="TreeGrafter"/>
</dbReference>
<dbReference type="GO" id="GO:0005829">
    <property type="term" value="C:cytosol"/>
    <property type="evidence" value="ECO:0007669"/>
    <property type="project" value="TreeGrafter"/>
</dbReference>
<keyword evidence="1" id="KW-0547">Nucleotide-binding</keyword>
<gene>
    <name evidence="4" type="ORF">CR152_03170</name>
</gene>
<dbReference type="AlphaFoldDB" id="A0A2D2DF53"/>
<dbReference type="OrthoDB" id="9768734at2"/>
<dbReference type="PANTHER" id="PTHR43384:SF6">
    <property type="entry name" value="SEPTUM SITE-DETERMINING PROTEIN MIND HOMOLOG, CHLOROPLASTIC"/>
    <property type="match status" value="1"/>
</dbReference>
<dbReference type="InterPro" id="IPR025669">
    <property type="entry name" value="AAA_dom"/>
</dbReference>
<dbReference type="Gene3D" id="3.40.50.300">
    <property type="entry name" value="P-loop containing nucleotide triphosphate hydrolases"/>
    <property type="match status" value="1"/>
</dbReference>
<dbReference type="PANTHER" id="PTHR43384">
    <property type="entry name" value="SEPTUM SITE-DETERMINING PROTEIN MIND HOMOLOG, CHLOROPLASTIC-RELATED"/>
    <property type="match status" value="1"/>
</dbReference>
<dbReference type="InterPro" id="IPR027417">
    <property type="entry name" value="P-loop_NTPase"/>
</dbReference>
<evidence type="ECO:0000256" key="1">
    <source>
        <dbReference type="ARBA" id="ARBA00022741"/>
    </source>
</evidence>
<organism evidence="4 5">
    <name type="scientific">Massilia violaceinigra</name>
    <dbReference type="NCBI Taxonomy" id="2045208"/>
    <lineage>
        <taxon>Bacteria</taxon>
        <taxon>Pseudomonadati</taxon>
        <taxon>Pseudomonadota</taxon>
        <taxon>Betaproteobacteria</taxon>
        <taxon>Burkholderiales</taxon>
        <taxon>Oxalobacteraceae</taxon>
        <taxon>Telluria group</taxon>
        <taxon>Massilia</taxon>
    </lineage>
</organism>
<dbReference type="SUPFAM" id="SSF52540">
    <property type="entry name" value="P-loop containing nucleoside triphosphate hydrolases"/>
    <property type="match status" value="1"/>
</dbReference>